<keyword evidence="11" id="KW-1185">Reference proteome</keyword>
<organism evidence="10 11">
    <name type="scientific">Pseudobdellovibrio exovorus JSS</name>
    <dbReference type="NCBI Taxonomy" id="1184267"/>
    <lineage>
        <taxon>Bacteria</taxon>
        <taxon>Pseudomonadati</taxon>
        <taxon>Bdellovibrionota</taxon>
        <taxon>Bdellovibrionia</taxon>
        <taxon>Bdellovibrionales</taxon>
        <taxon>Pseudobdellovibrionaceae</taxon>
        <taxon>Pseudobdellovibrio</taxon>
    </lineage>
</organism>
<keyword evidence="6" id="KW-0067">ATP-binding</keyword>
<dbReference type="GO" id="GO:0005524">
    <property type="term" value="F:ATP binding"/>
    <property type="evidence" value="ECO:0007669"/>
    <property type="project" value="UniProtKB-KW"/>
</dbReference>
<dbReference type="SUPFAM" id="SSF47384">
    <property type="entry name" value="Homodimeric domain of signal transducing histidine kinase"/>
    <property type="match status" value="1"/>
</dbReference>
<feature type="coiled-coil region" evidence="8">
    <location>
        <begin position="125"/>
        <end position="170"/>
    </location>
</feature>
<dbReference type="GO" id="GO:0000155">
    <property type="term" value="F:phosphorelay sensor kinase activity"/>
    <property type="evidence" value="ECO:0007669"/>
    <property type="project" value="InterPro"/>
</dbReference>
<dbReference type="STRING" id="1184267.A11Q_2164"/>
<dbReference type="CDD" id="cd00082">
    <property type="entry name" value="HisKA"/>
    <property type="match status" value="1"/>
</dbReference>
<evidence type="ECO:0000256" key="4">
    <source>
        <dbReference type="ARBA" id="ARBA00022741"/>
    </source>
</evidence>
<dbReference type="eggNOG" id="COG4191">
    <property type="taxonomic scope" value="Bacteria"/>
</dbReference>
<dbReference type="Proteomes" id="UP000012040">
    <property type="component" value="Chromosome"/>
</dbReference>
<keyword evidence="3" id="KW-0808">Transferase</keyword>
<dbReference type="KEGG" id="bex:A11Q_2164"/>
<dbReference type="HOGENOM" id="CLU_441921_0_0_7"/>
<evidence type="ECO:0000256" key="7">
    <source>
        <dbReference type="ARBA" id="ARBA00023012"/>
    </source>
</evidence>
<keyword evidence="8" id="KW-0175">Coiled coil</keyword>
<dbReference type="EMBL" id="CP003537">
    <property type="protein sequence ID" value="AGH96380.1"/>
    <property type="molecule type" value="Genomic_DNA"/>
</dbReference>
<evidence type="ECO:0000259" key="9">
    <source>
        <dbReference type="SMART" id="SM00388"/>
    </source>
</evidence>
<dbReference type="Gene3D" id="1.10.287.130">
    <property type="match status" value="1"/>
</dbReference>
<evidence type="ECO:0000256" key="6">
    <source>
        <dbReference type="ARBA" id="ARBA00022840"/>
    </source>
</evidence>
<keyword evidence="7" id="KW-0902">Two-component regulatory system</keyword>
<protein>
    <recommendedName>
        <fullName evidence="2">histidine kinase</fullName>
        <ecNumber evidence="2">2.7.13.3</ecNumber>
    </recommendedName>
</protein>
<dbReference type="PANTHER" id="PTHR43065:SF46">
    <property type="entry name" value="C4-DICARBOXYLATE TRANSPORT SENSOR PROTEIN DCTB"/>
    <property type="match status" value="1"/>
</dbReference>
<accession>M4VD17</accession>
<feature type="domain" description="Signal transduction histidine kinase dimerisation/phosphoacceptor" evidence="9">
    <location>
        <begin position="392"/>
        <end position="458"/>
    </location>
</feature>
<dbReference type="SMART" id="SM00388">
    <property type="entry name" value="HisKA"/>
    <property type="match status" value="1"/>
</dbReference>
<evidence type="ECO:0000256" key="8">
    <source>
        <dbReference type="SAM" id="Coils"/>
    </source>
</evidence>
<keyword evidence="5 10" id="KW-0418">Kinase</keyword>
<evidence type="ECO:0000256" key="2">
    <source>
        <dbReference type="ARBA" id="ARBA00012438"/>
    </source>
</evidence>
<dbReference type="InterPro" id="IPR036097">
    <property type="entry name" value="HisK_dim/P_sf"/>
</dbReference>
<dbReference type="InterPro" id="IPR003661">
    <property type="entry name" value="HisK_dim/P_dom"/>
</dbReference>
<evidence type="ECO:0000313" key="10">
    <source>
        <dbReference type="EMBL" id="AGH96380.1"/>
    </source>
</evidence>
<keyword evidence="4" id="KW-0547">Nucleotide-binding</keyword>
<name>M4VD17_9BACT</name>
<proteinExistence type="predicted"/>
<dbReference type="PATRIC" id="fig|1184267.3.peg.2191"/>
<dbReference type="OrthoDB" id="5287391at2"/>
<dbReference type="Pfam" id="PF00512">
    <property type="entry name" value="HisKA"/>
    <property type="match status" value="1"/>
</dbReference>
<evidence type="ECO:0000256" key="5">
    <source>
        <dbReference type="ARBA" id="ARBA00022777"/>
    </source>
</evidence>
<comment type="catalytic activity">
    <reaction evidence="1">
        <text>ATP + protein L-histidine = ADP + protein N-phospho-L-histidine.</text>
        <dbReference type="EC" id="2.7.13.3"/>
    </reaction>
</comment>
<gene>
    <name evidence="10" type="ORF">A11Q_2164</name>
</gene>
<dbReference type="AlphaFoldDB" id="M4VD17"/>
<evidence type="ECO:0000313" key="11">
    <source>
        <dbReference type="Proteomes" id="UP000012040"/>
    </source>
</evidence>
<evidence type="ECO:0000256" key="1">
    <source>
        <dbReference type="ARBA" id="ARBA00000085"/>
    </source>
</evidence>
<evidence type="ECO:0000256" key="3">
    <source>
        <dbReference type="ARBA" id="ARBA00022679"/>
    </source>
</evidence>
<reference evidence="10 11" key="1">
    <citation type="journal article" date="2013" name="ISME J.">
        <title>By their genes ye shall know them: genomic signatures of predatory bacteria.</title>
        <authorList>
            <person name="Pasternak Z."/>
            <person name="Pietrokovski S."/>
            <person name="Rotem O."/>
            <person name="Gophna U."/>
            <person name="Lurie-Weinberger M.N."/>
            <person name="Jurkevitch E."/>
        </authorList>
    </citation>
    <scope>NUCLEOTIDE SEQUENCE [LARGE SCALE GENOMIC DNA]</scope>
    <source>
        <strain evidence="10 11">JSS</strain>
    </source>
</reference>
<dbReference type="PANTHER" id="PTHR43065">
    <property type="entry name" value="SENSOR HISTIDINE KINASE"/>
    <property type="match status" value="1"/>
</dbReference>
<dbReference type="EC" id="2.7.13.3" evidence="2"/>
<sequence>MPIIKSQLAILSADQNLILNLAEHDPVVLSAEDLTSHTFDVHILVYDSRLELAADQLSALSNKKNREFKKTLLLLEKGSSLPARVLSQAKSDQYLYIEDLQPSILHQIWQDISQKEQEEVYLNLSSELNQQYEIIKNELQRKLKEESKNLQESRRQISEITTRVEVLRKSLFATTEVKSLQEAEVALNKLLIGFDMVSWLKIVPEEQVAAFEIDLDKSQESHCYNNQLTIGEDSYTLYFYKKDRRAFKKQDLNYFDKLAEALEINLNRYNNLLSLQQNERLFDLAFHSSPYPIIIINSDYTVSQANLAAEKKASTDSDKCYQLLFGRNKPCAGCQLGSRFEVQHDVRTYAVQSSKFNNLLDSERNYWIHMYEDISEQKALESKFQQTARLSELGLISSSIAHELNNPLGGIISYLQIMKMELPADHPFQSDLQFLMDAANRMKKHIEDLLFFSRKDDPIKLETVNLAEVFRKNLDLLQMQLKKEHLMVSFQEPATPVPHAVSVLHFRNIIHLAFQFFLYKLKFRRQSKPSFNGLVEVKISQDQISSYLSLAANLGPHDLKLNTNDLSLITLEKSILDQGFQLVISEPQAQWIQLLIKIPR</sequence>
<dbReference type="RefSeq" id="WP_015470870.1">
    <property type="nucleotide sequence ID" value="NC_020813.1"/>
</dbReference>